<accession>A0ABR0BNZ9</accession>
<name>A0ABR0BNZ9_PURLI</name>
<proteinExistence type="predicted"/>
<feature type="compositionally biased region" description="Basic and acidic residues" evidence="1">
    <location>
        <begin position="1"/>
        <end position="16"/>
    </location>
</feature>
<reference evidence="2 3" key="1">
    <citation type="journal article" date="2024" name="Microbiol. Resour. Announc.">
        <title>Genome annotations for the ascomycete fungi Trichoderma harzianum, Trichoderma aggressivum, and Purpureocillium lilacinum.</title>
        <authorList>
            <person name="Beijen E.P.W."/>
            <person name="Ohm R.A."/>
        </authorList>
    </citation>
    <scope>NUCLEOTIDE SEQUENCE [LARGE SCALE GENOMIC DNA]</scope>
    <source>
        <strain evidence="2 3">CBS 150709</strain>
    </source>
</reference>
<protein>
    <submittedName>
        <fullName evidence="2">Uncharacterized protein</fullName>
    </submittedName>
</protein>
<evidence type="ECO:0000313" key="2">
    <source>
        <dbReference type="EMBL" id="KAK4085754.1"/>
    </source>
</evidence>
<keyword evidence="3" id="KW-1185">Reference proteome</keyword>
<feature type="region of interest" description="Disordered" evidence="1">
    <location>
        <begin position="1"/>
        <end position="29"/>
    </location>
</feature>
<organism evidence="2 3">
    <name type="scientific">Purpureocillium lilacinum</name>
    <name type="common">Paecilomyces lilacinus</name>
    <dbReference type="NCBI Taxonomy" id="33203"/>
    <lineage>
        <taxon>Eukaryota</taxon>
        <taxon>Fungi</taxon>
        <taxon>Dikarya</taxon>
        <taxon>Ascomycota</taxon>
        <taxon>Pezizomycotina</taxon>
        <taxon>Sordariomycetes</taxon>
        <taxon>Hypocreomycetidae</taxon>
        <taxon>Hypocreales</taxon>
        <taxon>Ophiocordycipitaceae</taxon>
        <taxon>Purpureocillium</taxon>
    </lineage>
</organism>
<comment type="caution">
    <text evidence="2">The sequence shown here is derived from an EMBL/GenBank/DDBJ whole genome shotgun (WGS) entry which is preliminary data.</text>
</comment>
<gene>
    <name evidence="2" type="ORF">Purlil1_9914</name>
</gene>
<dbReference type="Proteomes" id="UP001287286">
    <property type="component" value="Unassembled WGS sequence"/>
</dbReference>
<evidence type="ECO:0000313" key="3">
    <source>
        <dbReference type="Proteomes" id="UP001287286"/>
    </source>
</evidence>
<evidence type="ECO:0000256" key="1">
    <source>
        <dbReference type="SAM" id="MobiDB-lite"/>
    </source>
</evidence>
<dbReference type="EMBL" id="JAWRVI010000047">
    <property type="protein sequence ID" value="KAK4085754.1"/>
    <property type="molecule type" value="Genomic_DNA"/>
</dbReference>
<sequence>MSWVRRETLSERDPSDLLRPGRLAGDGAQGDCCRAGVPERRYLCPLHEAMIMLSITQASCPSADLPRVWCDGPDVAGRLYRPSEAVVWFMQDIKMRAYPQSAVATSRGLGAGRIGPVSNELSNIGPLFGRGTTGYEHVTSWRMALLGGELPTELPSRGSLGPPDEAMRAGFCRRPLLVPAFGHTIAAPDQLRLGADAEGGAAATDWAAVRWFPAPRGLRGAKVRRRLRRLHGQRSVRDDAVNKEVALSQQALRALSIAHGTAKRLR</sequence>